<feature type="non-terminal residue" evidence="1">
    <location>
        <position position="32"/>
    </location>
</feature>
<dbReference type="EMBL" id="BMAV01021643">
    <property type="protein sequence ID" value="GFY75847.1"/>
    <property type="molecule type" value="Genomic_DNA"/>
</dbReference>
<evidence type="ECO:0000313" key="1">
    <source>
        <dbReference type="EMBL" id="GFY75847.1"/>
    </source>
</evidence>
<protein>
    <submittedName>
        <fullName evidence="1">Uncharacterized protein</fullName>
    </submittedName>
</protein>
<proteinExistence type="predicted"/>
<sequence length="32" mass="3685">CELYNSSFVSFSWKLIFSSLGTHQNGFKTENL</sequence>
<gene>
    <name evidence="1" type="ORF">TNIN_399381</name>
</gene>
<evidence type="ECO:0000313" key="2">
    <source>
        <dbReference type="Proteomes" id="UP000886998"/>
    </source>
</evidence>
<dbReference type="AlphaFoldDB" id="A0A8X7CT57"/>
<dbReference type="Proteomes" id="UP000886998">
    <property type="component" value="Unassembled WGS sequence"/>
</dbReference>
<keyword evidence="2" id="KW-1185">Reference proteome</keyword>
<name>A0A8X7CT57_9ARAC</name>
<accession>A0A8X7CT57</accession>
<reference evidence="1" key="1">
    <citation type="submission" date="2020-08" db="EMBL/GenBank/DDBJ databases">
        <title>Multicomponent nature underlies the extraordinary mechanical properties of spider dragline silk.</title>
        <authorList>
            <person name="Kono N."/>
            <person name="Nakamura H."/>
            <person name="Mori M."/>
            <person name="Yoshida Y."/>
            <person name="Ohtoshi R."/>
            <person name="Malay A.D."/>
            <person name="Moran D.A.P."/>
            <person name="Tomita M."/>
            <person name="Numata K."/>
            <person name="Arakawa K."/>
        </authorList>
    </citation>
    <scope>NUCLEOTIDE SEQUENCE</scope>
</reference>
<organism evidence="1 2">
    <name type="scientific">Trichonephila inaurata madagascariensis</name>
    <dbReference type="NCBI Taxonomy" id="2747483"/>
    <lineage>
        <taxon>Eukaryota</taxon>
        <taxon>Metazoa</taxon>
        <taxon>Ecdysozoa</taxon>
        <taxon>Arthropoda</taxon>
        <taxon>Chelicerata</taxon>
        <taxon>Arachnida</taxon>
        <taxon>Araneae</taxon>
        <taxon>Araneomorphae</taxon>
        <taxon>Entelegynae</taxon>
        <taxon>Araneoidea</taxon>
        <taxon>Nephilidae</taxon>
        <taxon>Trichonephila</taxon>
        <taxon>Trichonephila inaurata</taxon>
    </lineage>
</organism>
<comment type="caution">
    <text evidence="1">The sequence shown here is derived from an EMBL/GenBank/DDBJ whole genome shotgun (WGS) entry which is preliminary data.</text>
</comment>